<dbReference type="AlphaFoldDB" id="A0A7S8ECZ5"/>
<evidence type="ECO:0000256" key="1">
    <source>
        <dbReference type="ARBA" id="ARBA00022515"/>
    </source>
</evidence>
<dbReference type="Gene3D" id="3.40.50.300">
    <property type="entry name" value="P-loop containing nucleotide triphosphate hydrolases"/>
    <property type="match status" value="2"/>
</dbReference>
<dbReference type="PROSITE" id="PS51194">
    <property type="entry name" value="HELICASE_CTER"/>
    <property type="match status" value="1"/>
</dbReference>
<dbReference type="GO" id="GO:0008270">
    <property type="term" value="F:zinc ion binding"/>
    <property type="evidence" value="ECO:0007669"/>
    <property type="project" value="UniProtKB-UniRule"/>
</dbReference>
<evidence type="ECO:0000256" key="3">
    <source>
        <dbReference type="ARBA" id="ARBA00022723"/>
    </source>
</evidence>
<feature type="binding site" evidence="12">
    <location>
        <position position="567"/>
    </location>
    <ligand>
        <name>Zn(2+)</name>
        <dbReference type="ChEBI" id="CHEBI:29105"/>
        <label>1</label>
    </ligand>
</feature>
<dbReference type="Pfam" id="PF18074">
    <property type="entry name" value="PriA_C"/>
    <property type="match status" value="1"/>
</dbReference>
<dbReference type="InterPro" id="IPR040498">
    <property type="entry name" value="PriA_CRR"/>
</dbReference>
<dbReference type="GO" id="GO:0005524">
    <property type="term" value="F:ATP binding"/>
    <property type="evidence" value="ECO:0007669"/>
    <property type="project" value="UniProtKB-UniRule"/>
</dbReference>
<feature type="domain" description="Helicase ATP-binding" evidence="13">
    <location>
        <begin position="309"/>
        <end position="478"/>
    </location>
</feature>
<feature type="binding site" evidence="12">
    <location>
        <position position="570"/>
    </location>
    <ligand>
        <name>Zn(2+)</name>
        <dbReference type="ChEBI" id="CHEBI:29105"/>
        <label>1</label>
    </ligand>
</feature>
<dbReference type="GO" id="GO:0006269">
    <property type="term" value="P:DNA replication, synthesis of primer"/>
    <property type="evidence" value="ECO:0007669"/>
    <property type="project" value="UniProtKB-KW"/>
</dbReference>
<gene>
    <name evidence="12 15" type="primary">priA</name>
    <name evidence="15" type="ORF">G4Y79_08805</name>
</gene>
<dbReference type="Pfam" id="PF17764">
    <property type="entry name" value="PriA_3primeBD"/>
    <property type="match status" value="1"/>
</dbReference>
<proteinExistence type="inferred from homology"/>
<evidence type="ECO:0000259" key="14">
    <source>
        <dbReference type="PROSITE" id="PS51194"/>
    </source>
</evidence>
<feature type="binding site" evidence="12">
    <location>
        <position position="576"/>
    </location>
    <ligand>
        <name>Zn(2+)</name>
        <dbReference type="ChEBI" id="CHEBI:29105"/>
        <label>2</label>
    </ligand>
</feature>
<dbReference type="Pfam" id="PF18319">
    <property type="entry name" value="Zn_ribbon_PriA"/>
    <property type="match status" value="1"/>
</dbReference>
<dbReference type="Pfam" id="PF04851">
    <property type="entry name" value="ResIII"/>
    <property type="match status" value="1"/>
</dbReference>
<evidence type="ECO:0000256" key="11">
    <source>
        <dbReference type="ARBA" id="ARBA00048988"/>
    </source>
</evidence>
<dbReference type="KEGG" id="pmet:G4Y79_08805"/>
<protein>
    <recommendedName>
        <fullName evidence="12">Replication restart protein PriA</fullName>
    </recommendedName>
    <alternativeName>
        <fullName evidence="12">ATP-dependent DNA helicase PriA</fullName>
        <ecNumber evidence="12">5.6.2.4</ecNumber>
    </alternativeName>
    <alternativeName>
        <fullName evidence="12">DNA 3'-5' helicase PriA</fullName>
    </alternativeName>
</protein>
<dbReference type="InterPro" id="IPR014001">
    <property type="entry name" value="Helicase_ATP-bd"/>
</dbReference>
<dbReference type="SUPFAM" id="SSF52540">
    <property type="entry name" value="P-loop containing nucleoside triphosphate hydrolases"/>
    <property type="match status" value="1"/>
</dbReference>
<dbReference type="SMART" id="SM00490">
    <property type="entry name" value="HELICc"/>
    <property type="match status" value="1"/>
</dbReference>
<dbReference type="InterPro" id="IPR041236">
    <property type="entry name" value="PriA_C"/>
</dbReference>
<keyword evidence="2 12" id="KW-0235">DNA replication</keyword>
<dbReference type="GO" id="GO:0006310">
    <property type="term" value="P:DNA recombination"/>
    <property type="evidence" value="ECO:0007669"/>
    <property type="project" value="InterPro"/>
</dbReference>
<keyword evidence="1 12" id="KW-0639">Primosome</keyword>
<keyword evidence="16" id="KW-1185">Reference proteome</keyword>
<comment type="similarity">
    <text evidence="12">Belongs to the helicase family. PriA subfamily.</text>
</comment>
<feature type="binding site" evidence="12">
    <location>
        <position position="597"/>
    </location>
    <ligand>
        <name>Zn(2+)</name>
        <dbReference type="ChEBI" id="CHEBI:29105"/>
        <label>2</label>
    </ligand>
</feature>
<sequence>MLYAEVAINTVVEQTYHYHIPEKLEHRLLKGHLVRVSFGTAMQPGIVVDIHDALPPDIADIQTKPILALLDPDPVMTVMHIELGFWLAKRYLAPVGQCLWLMLPPGITGSSSVEITLLDHEADPGGSVQAQIVSLLREHGDMSRKQLEKLMKRKRISSALSALEESGVIEQDAVLAPPTARPKTVRTARLLIMPDQIAAGQRVSSGQWRIINLLARFPYPLDASLIYEVTGASSSTLKALEDRGFVARGERIAYRDSLADRDFIPTERLELTQEQVRVWDVVRDALNEARKPILTRHQIKSAISPGTAKAVRQKGTAFLLHGVTGSGKTEIYLHAIEHVLAQARQAIFLVPEIALTPQTIQRVAARFPDQVAVVHGSLSTGERYDTWRRARNGEINVVVGTRSALFTPLPDIGLIILDEEHDPSYKHAPPFNPPYYDARAVAERIVQLNDATLILGSATPAMETFYRAQHNEIGYLHLPSRIMGHRNRVQLQAERIGQVTRYKAAEGSAMTIDLPPVQVVDMREELKGGNRGMFSRALQEGLQTVVENGQQAILLLNRRGTASYVFCRDCGYTVECSRCDAPMTYHQADELLHCHRCGYQTMPPTRCPNCGSDRIRYFGAGTQQVEAELSRTFPDIRVIRWDADTAMQPDMHEEILARFVQQEADVMVGTQMIAKGLDLPLVTLVGVVSADPGLALPDFRADERAFQLLTQVAGRAGRGILGGKVIIQTYQPQHPSIAYAAQHDYTGFYAHELLNRRELGYPPFRRMARILVQSTHPVNVQREAERIADELNHRIAKLDLSDTTIIGPAPCFYTRIDKHYRWHILIRSQDPTVLLRGLRLREGIYVDMDVQDVL</sequence>
<dbReference type="HAMAP" id="MF_00983">
    <property type="entry name" value="PriA"/>
    <property type="match status" value="1"/>
</dbReference>
<dbReference type="FunFam" id="3.40.50.300:FF:000489">
    <property type="entry name" value="Primosome assembly protein PriA"/>
    <property type="match status" value="1"/>
</dbReference>
<dbReference type="Pfam" id="PF00271">
    <property type="entry name" value="Helicase_C"/>
    <property type="match status" value="1"/>
</dbReference>
<evidence type="ECO:0000259" key="13">
    <source>
        <dbReference type="PROSITE" id="PS51192"/>
    </source>
</evidence>
<evidence type="ECO:0000256" key="9">
    <source>
        <dbReference type="ARBA" id="ARBA00023125"/>
    </source>
</evidence>
<feature type="binding site" evidence="12">
    <location>
        <position position="610"/>
    </location>
    <ligand>
        <name>Zn(2+)</name>
        <dbReference type="ChEBI" id="CHEBI:29105"/>
        <label>1</label>
    </ligand>
</feature>
<keyword evidence="6 12" id="KW-0347">Helicase</keyword>
<dbReference type="EMBL" id="CP062983">
    <property type="protein sequence ID" value="QPC84458.1"/>
    <property type="molecule type" value="Genomic_DNA"/>
</dbReference>
<dbReference type="GO" id="GO:0043138">
    <property type="term" value="F:3'-5' DNA helicase activity"/>
    <property type="evidence" value="ECO:0007669"/>
    <property type="project" value="UniProtKB-EC"/>
</dbReference>
<accession>A0A7S8ECZ5</accession>
<dbReference type="Gene3D" id="3.40.1440.60">
    <property type="entry name" value="PriA, 3(prime) DNA-binding domain"/>
    <property type="match status" value="1"/>
</dbReference>
<evidence type="ECO:0000313" key="16">
    <source>
        <dbReference type="Proteomes" id="UP000594468"/>
    </source>
</evidence>
<evidence type="ECO:0000256" key="7">
    <source>
        <dbReference type="ARBA" id="ARBA00022833"/>
    </source>
</evidence>
<feature type="domain" description="Helicase C-terminal" evidence="14">
    <location>
        <begin position="602"/>
        <end position="772"/>
    </location>
</feature>
<name>A0A7S8ECZ5_9CHLR</name>
<dbReference type="SMART" id="SM00487">
    <property type="entry name" value="DEXDc"/>
    <property type="match status" value="1"/>
</dbReference>
<dbReference type="Proteomes" id="UP000594468">
    <property type="component" value="Chromosome"/>
</dbReference>
<evidence type="ECO:0000256" key="4">
    <source>
        <dbReference type="ARBA" id="ARBA00022741"/>
    </source>
</evidence>
<comment type="function">
    <text evidence="12">Initiates the restart of stalled replication forks, which reloads the replicative helicase on sites other than the origin of replication. Recognizes and binds to abandoned replication forks and remodels them to uncover a helicase loading site. Promotes assembly of the primosome at these replication forks.</text>
</comment>
<dbReference type="PROSITE" id="PS51192">
    <property type="entry name" value="HELICASE_ATP_BIND_1"/>
    <property type="match status" value="1"/>
</dbReference>
<dbReference type="RefSeq" id="WP_195172521.1">
    <property type="nucleotide sequence ID" value="NZ_CP062983.1"/>
</dbReference>
<comment type="cofactor">
    <cofactor evidence="12">
        <name>Zn(2+)</name>
        <dbReference type="ChEBI" id="CHEBI:29105"/>
    </cofactor>
    <text evidence="12">Binds 2 zinc ions per subunit.</text>
</comment>
<dbReference type="GO" id="GO:0006302">
    <property type="term" value="P:double-strand break repair"/>
    <property type="evidence" value="ECO:0007669"/>
    <property type="project" value="InterPro"/>
</dbReference>
<keyword evidence="8 12" id="KW-0067">ATP-binding</keyword>
<keyword evidence="5 12" id="KW-0378">Hydrolase</keyword>
<keyword evidence="10 12" id="KW-0413">Isomerase</keyword>
<evidence type="ECO:0000256" key="12">
    <source>
        <dbReference type="HAMAP-Rule" id="MF_00983"/>
    </source>
</evidence>
<organism evidence="15 16">
    <name type="scientific">Phototrophicus methaneseepsis</name>
    <dbReference type="NCBI Taxonomy" id="2710758"/>
    <lineage>
        <taxon>Bacteria</taxon>
        <taxon>Bacillati</taxon>
        <taxon>Chloroflexota</taxon>
        <taxon>Candidatus Thermofontia</taxon>
        <taxon>Phototrophicales</taxon>
        <taxon>Phototrophicaceae</taxon>
        <taxon>Phototrophicus</taxon>
    </lineage>
</organism>
<dbReference type="InterPro" id="IPR027417">
    <property type="entry name" value="P-loop_NTPase"/>
</dbReference>
<dbReference type="EC" id="5.6.2.4" evidence="12"/>
<dbReference type="PANTHER" id="PTHR30580:SF0">
    <property type="entry name" value="PRIMOSOMAL PROTEIN N"/>
    <property type="match status" value="1"/>
</dbReference>
<dbReference type="CDD" id="cd18804">
    <property type="entry name" value="SF2_C_priA"/>
    <property type="match status" value="1"/>
</dbReference>
<dbReference type="GO" id="GO:0006270">
    <property type="term" value="P:DNA replication initiation"/>
    <property type="evidence" value="ECO:0007669"/>
    <property type="project" value="TreeGrafter"/>
</dbReference>
<dbReference type="InterPro" id="IPR005259">
    <property type="entry name" value="PriA"/>
</dbReference>
<dbReference type="GO" id="GO:1990077">
    <property type="term" value="C:primosome complex"/>
    <property type="evidence" value="ECO:0007669"/>
    <property type="project" value="UniProtKB-UniRule"/>
</dbReference>
<evidence type="ECO:0000256" key="8">
    <source>
        <dbReference type="ARBA" id="ARBA00022840"/>
    </source>
</evidence>
<comment type="catalytic activity">
    <reaction evidence="12">
        <text>Couples ATP hydrolysis with the unwinding of duplex DNA by translocating in the 3'-5' direction.</text>
        <dbReference type="EC" id="5.6.2.4"/>
    </reaction>
</comment>
<dbReference type="NCBIfam" id="TIGR00595">
    <property type="entry name" value="priA"/>
    <property type="match status" value="1"/>
</dbReference>
<evidence type="ECO:0000256" key="6">
    <source>
        <dbReference type="ARBA" id="ARBA00022806"/>
    </source>
</evidence>
<dbReference type="GO" id="GO:0003677">
    <property type="term" value="F:DNA binding"/>
    <property type="evidence" value="ECO:0007669"/>
    <property type="project" value="UniProtKB-UniRule"/>
</dbReference>
<dbReference type="InterPro" id="IPR001650">
    <property type="entry name" value="Helicase_C-like"/>
</dbReference>
<dbReference type="InterPro" id="IPR041222">
    <property type="entry name" value="PriA_3primeBD"/>
</dbReference>
<keyword evidence="9 12" id="KW-0238">DNA-binding</keyword>
<evidence type="ECO:0000256" key="2">
    <source>
        <dbReference type="ARBA" id="ARBA00022705"/>
    </source>
</evidence>
<feature type="binding site" evidence="12">
    <location>
        <position position="607"/>
    </location>
    <ligand>
        <name>Zn(2+)</name>
        <dbReference type="ChEBI" id="CHEBI:29105"/>
        <label>1</label>
    </ligand>
</feature>
<comment type="catalytic activity">
    <reaction evidence="11 12">
        <text>ATP + H2O = ADP + phosphate + H(+)</text>
        <dbReference type="Rhea" id="RHEA:13065"/>
        <dbReference type="ChEBI" id="CHEBI:15377"/>
        <dbReference type="ChEBI" id="CHEBI:15378"/>
        <dbReference type="ChEBI" id="CHEBI:30616"/>
        <dbReference type="ChEBI" id="CHEBI:43474"/>
        <dbReference type="ChEBI" id="CHEBI:456216"/>
        <dbReference type="EC" id="5.6.2.4"/>
    </reaction>
</comment>
<evidence type="ECO:0000256" key="10">
    <source>
        <dbReference type="ARBA" id="ARBA00023235"/>
    </source>
</evidence>
<dbReference type="GO" id="GO:0016787">
    <property type="term" value="F:hydrolase activity"/>
    <property type="evidence" value="ECO:0007669"/>
    <property type="project" value="UniProtKB-KW"/>
</dbReference>
<evidence type="ECO:0000256" key="5">
    <source>
        <dbReference type="ARBA" id="ARBA00022801"/>
    </source>
</evidence>
<dbReference type="InterPro" id="IPR006935">
    <property type="entry name" value="Helicase/UvrB_N"/>
</dbReference>
<keyword evidence="4 12" id="KW-0547">Nucleotide-binding</keyword>
<dbReference type="InterPro" id="IPR042115">
    <property type="entry name" value="PriA_3primeBD_sf"/>
</dbReference>
<dbReference type="CDD" id="cd17929">
    <property type="entry name" value="DEXHc_priA"/>
    <property type="match status" value="1"/>
</dbReference>
<evidence type="ECO:0000313" key="15">
    <source>
        <dbReference type="EMBL" id="QPC84458.1"/>
    </source>
</evidence>
<comment type="subunit">
    <text evidence="12">Component of the replication restart primosome.</text>
</comment>
<feature type="binding site" evidence="12">
    <location>
        <position position="594"/>
    </location>
    <ligand>
        <name>Zn(2+)</name>
        <dbReference type="ChEBI" id="CHEBI:29105"/>
        <label>2</label>
    </ligand>
</feature>
<dbReference type="PANTHER" id="PTHR30580">
    <property type="entry name" value="PRIMOSOMAL PROTEIN N"/>
    <property type="match status" value="1"/>
</dbReference>
<keyword evidence="3 12" id="KW-0479">Metal-binding</keyword>
<feature type="binding site" evidence="12">
    <location>
        <position position="579"/>
    </location>
    <ligand>
        <name>Zn(2+)</name>
        <dbReference type="ChEBI" id="CHEBI:29105"/>
        <label>2</label>
    </ligand>
</feature>
<keyword evidence="7 12" id="KW-0862">Zinc</keyword>
<reference evidence="15 16" key="1">
    <citation type="submission" date="2020-02" db="EMBL/GenBank/DDBJ databases">
        <authorList>
            <person name="Zheng R.K."/>
            <person name="Sun C.M."/>
        </authorList>
    </citation>
    <scope>NUCLEOTIDE SEQUENCE [LARGE SCALE GENOMIC DNA]</scope>
    <source>
        <strain evidence="16">rifampicinis</strain>
    </source>
</reference>